<keyword evidence="1" id="KW-0547">Nucleotide-binding</keyword>
<keyword evidence="4" id="KW-1185">Reference proteome</keyword>
<proteinExistence type="predicted"/>
<evidence type="ECO:0000313" key="4">
    <source>
        <dbReference type="Proteomes" id="UP000828390"/>
    </source>
</evidence>
<dbReference type="GO" id="GO:0030687">
    <property type="term" value="C:preribosome, large subunit precursor"/>
    <property type="evidence" value="ECO:0007669"/>
    <property type="project" value="TreeGrafter"/>
</dbReference>
<reference evidence="3" key="2">
    <citation type="submission" date="2020-11" db="EMBL/GenBank/DDBJ databases">
        <authorList>
            <person name="McCartney M.A."/>
            <person name="Auch B."/>
            <person name="Kono T."/>
            <person name="Mallez S."/>
            <person name="Becker A."/>
            <person name="Gohl D.M."/>
            <person name="Silverstein K.A.T."/>
            <person name="Koren S."/>
            <person name="Bechman K.B."/>
            <person name="Herman A."/>
            <person name="Abrahante J.E."/>
            <person name="Garbe J."/>
        </authorList>
    </citation>
    <scope>NUCLEOTIDE SEQUENCE</scope>
    <source>
        <strain evidence="3">Duluth1</strain>
        <tissue evidence="3">Whole animal</tissue>
    </source>
</reference>
<dbReference type="GO" id="GO:0005634">
    <property type="term" value="C:nucleus"/>
    <property type="evidence" value="ECO:0007669"/>
    <property type="project" value="TreeGrafter"/>
</dbReference>
<reference evidence="3" key="1">
    <citation type="journal article" date="2019" name="bioRxiv">
        <title>The Genome of the Zebra Mussel, Dreissena polymorpha: A Resource for Invasive Species Research.</title>
        <authorList>
            <person name="McCartney M.A."/>
            <person name="Auch B."/>
            <person name="Kono T."/>
            <person name="Mallez S."/>
            <person name="Zhang Y."/>
            <person name="Obille A."/>
            <person name="Becker A."/>
            <person name="Abrahante J.E."/>
            <person name="Garbe J."/>
            <person name="Badalamenti J.P."/>
            <person name="Herman A."/>
            <person name="Mangelson H."/>
            <person name="Liachko I."/>
            <person name="Sullivan S."/>
            <person name="Sone E.D."/>
            <person name="Koren S."/>
            <person name="Silverstein K.A.T."/>
            <person name="Beckman K.B."/>
            <person name="Gohl D.M."/>
        </authorList>
    </citation>
    <scope>NUCLEOTIDE SEQUENCE</scope>
    <source>
        <strain evidence="3">Duluth1</strain>
        <tissue evidence="3">Whole animal</tissue>
    </source>
</reference>
<comment type="caution">
    <text evidence="3">The sequence shown here is derived from an EMBL/GenBank/DDBJ whole genome shotgun (WGS) entry which is preliminary data.</text>
</comment>
<dbReference type="PANTHER" id="PTHR48103:SF2">
    <property type="entry name" value="MIDASIN"/>
    <property type="match status" value="1"/>
</dbReference>
<evidence type="ECO:0000256" key="1">
    <source>
        <dbReference type="ARBA" id="ARBA00022741"/>
    </source>
</evidence>
<organism evidence="3 4">
    <name type="scientific">Dreissena polymorpha</name>
    <name type="common">Zebra mussel</name>
    <name type="synonym">Mytilus polymorpha</name>
    <dbReference type="NCBI Taxonomy" id="45954"/>
    <lineage>
        <taxon>Eukaryota</taxon>
        <taxon>Metazoa</taxon>
        <taxon>Spiralia</taxon>
        <taxon>Lophotrochozoa</taxon>
        <taxon>Mollusca</taxon>
        <taxon>Bivalvia</taxon>
        <taxon>Autobranchia</taxon>
        <taxon>Heteroconchia</taxon>
        <taxon>Euheterodonta</taxon>
        <taxon>Imparidentia</taxon>
        <taxon>Neoheterodontei</taxon>
        <taxon>Myida</taxon>
        <taxon>Dreissenoidea</taxon>
        <taxon>Dreissenidae</taxon>
        <taxon>Dreissena</taxon>
    </lineage>
</organism>
<evidence type="ECO:0008006" key="5">
    <source>
        <dbReference type="Google" id="ProtNLM"/>
    </source>
</evidence>
<keyword evidence="2" id="KW-0067">ATP-binding</keyword>
<name>A0A9D4HS15_DREPO</name>
<gene>
    <name evidence="3" type="ORF">DPMN_054929</name>
</gene>
<dbReference type="Proteomes" id="UP000828390">
    <property type="component" value="Unassembled WGS sequence"/>
</dbReference>
<accession>A0A9D4HS15</accession>
<dbReference type="InterPro" id="IPR027417">
    <property type="entry name" value="P-loop_NTPase"/>
</dbReference>
<dbReference type="PANTHER" id="PTHR48103">
    <property type="entry name" value="MIDASIN-RELATED"/>
    <property type="match status" value="1"/>
</dbReference>
<dbReference type="GO" id="GO:0005524">
    <property type="term" value="F:ATP binding"/>
    <property type="evidence" value="ECO:0007669"/>
    <property type="project" value="UniProtKB-KW"/>
</dbReference>
<dbReference type="SUPFAM" id="SSF52540">
    <property type="entry name" value="P-loop containing nucleoside triphosphate hydrolases"/>
    <property type="match status" value="1"/>
</dbReference>
<dbReference type="GO" id="GO:0000027">
    <property type="term" value="P:ribosomal large subunit assembly"/>
    <property type="evidence" value="ECO:0007669"/>
    <property type="project" value="TreeGrafter"/>
</dbReference>
<dbReference type="AlphaFoldDB" id="A0A9D4HS15"/>
<dbReference type="Gene3D" id="3.40.50.300">
    <property type="entry name" value="P-loop containing nucleotide triphosphate hydrolases"/>
    <property type="match status" value="1"/>
</dbReference>
<dbReference type="GO" id="GO:0000055">
    <property type="term" value="P:ribosomal large subunit export from nucleus"/>
    <property type="evidence" value="ECO:0007669"/>
    <property type="project" value="TreeGrafter"/>
</dbReference>
<dbReference type="EMBL" id="JAIWYP010000012">
    <property type="protein sequence ID" value="KAH3728966.1"/>
    <property type="molecule type" value="Genomic_DNA"/>
</dbReference>
<evidence type="ECO:0000256" key="2">
    <source>
        <dbReference type="ARBA" id="ARBA00022840"/>
    </source>
</evidence>
<sequence length="69" mass="7583">MSRQHPVLLQGETSVGKTSLIHWLAQSSGNTCVRVNNHEHTDLQEYVGCYAADDSGKLAFKEGKANLQI</sequence>
<protein>
    <recommendedName>
        <fullName evidence="5">Midasin</fullName>
    </recommendedName>
</protein>
<evidence type="ECO:0000313" key="3">
    <source>
        <dbReference type="EMBL" id="KAH3728966.1"/>
    </source>
</evidence>